<feature type="region of interest" description="Disordered" evidence="1">
    <location>
        <begin position="290"/>
        <end position="314"/>
    </location>
</feature>
<name>A0AAN6TVX8_9PEZI</name>
<dbReference type="Proteomes" id="UP001302602">
    <property type="component" value="Unassembled WGS sequence"/>
</dbReference>
<accession>A0AAN6TVX8</accession>
<reference evidence="2" key="1">
    <citation type="journal article" date="2023" name="Mol. Phylogenet. Evol.">
        <title>Genome-scale phylogeny and comparative genomics of the fungal order Sordariales.</title>
        <authorList>
            <person name="Hensen N."/>
            <person name="Bonometti L."/>
            <person name="Westerberg I."/>
            <person name="Brannstrom I.O."/>
            <person name="Guillou S."/>
            <person name="Cros-Aarteil S."/>
            <person name="Calhoun S."/>
            <person name="Haridas S."/>
            <person name="Kuo A."/>
            <person name="Mondo S."/>
            <person name="Pangilinan J."/>
            <person name="Riley R."/>
            <person name="LaButti K."/>
            <person name="Andreopoulos B."/>
            <person name="Lipzen A."/>
            <person name="Chen C."/>
            <person name="Yan M."/>
            <person name="Daum C."/>
            <person name="Ng V."/>
            <person name="Clum A."/>
            <person name="Steindorff A."/>
            <person name="Ohm R.A."/>
            <person name="Martin F."/>
            <person name="Silar P."/>
            <person name="Natvig D.O."/>
            <person name="Lalanne C."/>
            <person name="Gautier V."/>
            <person name="Ament-Velasquez S.L."/>
            <person name="Kruys A."/>
            <person name="Hutchinson M.I."/>
            <person name="Powell A.J."/>
            <person name="Barry K."/>
            <person name="Miller A.N."/>
            <person name="Grigoriev I.V."/>
            <person name="Debuchy R."/>
            <person name="Gladieux P."/>
            <person name="Hiltunen Thoren M."/>
            <person name="Johannesson H."/>
        </authorList>
    </citation>
    <scope>NUCLEOTIDE SEQUENCE</scope>
    <source>
        <strain evidence="2">CBS 731.68</strain>
    </source>
</reference>
<protein>
    <submittedName>
        <fullName evidence="2">Uncharacterized protein</fullName>
    </submittedName>
</protein>
<keyword evidence="3" id="KW-1185">Reference proteome</keyword>
<dbReference type="RefSeq" id="XP_062644702.1">
    <property type="nucleotide sequence ID" value="XM_062785956.1"/>
</dbReference>
<reference evidence="2" key="2">
    <citation type="submission" date="2023-05" db="EMBL/GenBank/DDBJ databases">
        <authorList>
            <consortium name="Lawrence Berkeley National Laboratory"/>
            <person name="Steindorff A."/>
            <person name="Hensen N."/>
            <person name="Bonometti L."/>
            <person name="Westerberg I."/>
            <person name="Brannstrom I.O."/>
            <person name="Guillou S."/>
            <person name="Cros-Aarteil S."/>
            <person name="Calhoun S."/>
            <person name="Haridas S."/>
            <person name="Kuo A."/>
            <person name="Mondo S."/>
            <person name="Pangilinan J."/>
            <person name="Riley R."/>
            <person name="Labutti K."/>
            <person name="Andreopoulos B."/>
            <person name="Lipzen A."/>
            <person name="Chen C."/>
            <person name="Yanf M."/>
            <person name="Daum C."/>
            <person name="Ng V."/>
            <person name="Clum A."/>
            <person name="Ohm R."/>
            <person name="Martin F."/>
            <person name="Silar P."/>
            <person name="Natvig D."/>
            <person name="Lalanne C."/>
            <person name="Gautier V."/>
            <person name="Ament-Velasquez S.L."/>
            <person name="Kruys A."/>
            <person name="Hutchinson M.I."/>
            <person name="Powell A.J."/>
            <person name="Barry K."/>
            <person name="Miller A.N."/>
            <person name="Grigoriev I.V."/>
            <person name="Debuchy R."/>
            <person name="Gladieux P."/>
            <person name="Thoren M.H."/>
            <person name="Johannesson H."/>
        </authorList>
    </citation>
    <scope>NUCLEOTIDE SEQUENCE</scope>
    <source>
        <strain evidence="2">CBS 731.68</strain>
    </source>
</reference>
<organism evidence="2 3">
    <name type="scientific">Parathielavia appendiculata</name>
    <dbReference type="NCBI Taxonomy" id="2587402"/>
    <lineage>
        <taxon>Eukaryota</taxon>
        <taxon>Fungi</taxon>
        <taxon>Dikarya</taxon>
        <taxon>Ascomycota</taxon>
        <taxon>Pezizomycotina</taxon>
        <taxon>Sordariomycetes</taxon>
        <taxon>Sordariomycetidae</taxon>
        <taxon>Sordariales</taxon>
        <taxon>Chaetomiaceae</taxon>
        <taxon>Parathielavia</taxon>
    </lineage>
</organism>
<dbReference type="EMBL" id="MU853236">
    <property type="protein sequence ID" value="KAK4120931.1"/>
    <property type="molecule type" value="Genomic_DNA"/>
</dbReference>
<proteinExistence type="predicted"/>
<sequence length="565" mass="60408">MQRVILDEDLALGLDKSQVFFDDEEDAEYNFPADHRNLDKVPFIWSGTHSGENCLVNPDAHPSCPRGKIEDLEPFGAGCSQPGTPSQRLARRAGVCVVRPGNGGGRGPGAIGDPITFRPGPASPTCVPGSPGCGTLCRGYYCVPQPTGFPPDRWDPEDPAHQPTRRTTATPTRSLPTPSSTSCASYTTTTVCNGSGGRSVCVPSSSCATPTLPPLDEDGPYSGPGCATYTPTTVCNGSGGRSVCVTGRICIPTHAPCPAWPTIGTPRCPPDFPTCLRTTQVTLCALKQRTVEARLTPPPSPPTPTPTPPAAAQAVGGRFFQRRDQPQQQQQQQQQKPTVPLEPVLIPEDATLDDLVPAAAVADNNGISTDNTTSVLDLELAPFALNKRQDIPWGCGGHETGGCTVYTDCQQGFCARAERVSCVLALIRIEMHPIDTEVMLSVYENGELMCSRSIKCLTILSPDCLIDQSGGEFDCGTGRVTSWENGLSTVVYVSGAGRRYVMYLGQEGGDQFRPCQVAGRLIALCVDSDWAGYDGLCRTLLKPRERRLELGMGRWVNETVPVLES</sequence>
<comment type="caution">
    <text evidence="2">The sequence shown here is derived from an EMBL/GenBank/DDBJ whole genome shotgun (WGS) entry which is preliminary data.</text>
</comment>
<gene>
    <name evidence="2" type="ORF">N657DRAFT_148252</name>
</gene>
<evidence type="ECO:0000313" key="2">
    <source>
        <dbReference type="EMBL" id="KAK4120931.1"/>
    </source>
</evidence>
<evidence type="ECO:0000256" key="1">
    <source>
        <dbReference type="SAM" id="MobiDB-lite"/>
    </source>
</evidence>
<feature type="region of interest" description="Disordered" evidence="1">
    <location>
        <begin position="149"/>
        <end position="184"/>
    </location>
</feature>
<feature type="compositionally biased region" description="Low complexity" evidence="1">
    <location>
        <begin position="326"/>
        <end position="335"/>
    </location>
</feature>
<feature type="compositionally biased region" description="Low complexity" evidence="1">
    <location>
        <begin position="165"/>
        <end position="184"/>
    </location>
</feature>
<dbReference type="GeneID" id="87822722"/>
<feature type="compositionally biased region" description="Pro residues" evidence="1">
    <location>
        <begin position="296"/>
        <end position="309"/>
    </location>
</feature>
<dbReference type="AlphaFoldDB" id="A0AAN6TVX8"/>
<evidence type="ECO:0000313" key="3">
    <source>
        <dbReference type="Proteomes" id="UP001302602"/>
    </source>
</evidence>
<feature type="region of interest" description="Disordered" evidence="1">
    <location>
        <begin position="321"/>
        <end position="340"/>
    </location>
</feature>